<name>A0ABW4BPP3_9LACO</name>
<organism evidence="5 6">
    <name type="scientific">Lapidilactobacillus gannanensis</name>
    <dbReference type="NCBI Taxonomy" id="2486002"/>
    <lineage>
        <taxon>Bacteria</taxon>
        <taxon>Bacillati</taxon>
        <taxon>Bacillota</taxon>
        <taxon>Bacilli</taxon>
        <taxon>Lactobacillales</taxon>
        <taxon>Lactobacillaceae</taxon>
        <taxon>Lapidilactobacillus</taxon>
    </lineage>
</organism>
<accession>A0ABW4BPP3</accession>
<gene>
    <name evidence="5" type="ORF">ACFQ4R_08110</name>
</gene>
<dbReference type="InterPro" id="IPR003313">
    <property type="entry name" value="AraC-bd"/>
</dbReference>
<feature type="domain" description="HTH araC/xylS-type" evidence="4">
    <location>
        <begin position="191"/>
        <end position="289"/>
    </location>
</feature>
<dbReference type="RefSeq" id="WP_125650803.1">
    <property type="nucleotide sequence ID" value="NZ_RHOT01000032.1"/>
</dbReference>
<evidence type="ECO:0000313" key="6">
    <source>
        <dbReference type="Proteomes" id="UP001597191"/>
    </source>
</evidence>
<evidence type="ECO:0000256" key="3">
    <source>
        <dbReference type="ARBA" id="ARBA00023163"/>
    </source>
</evidence>
<dbReference type="InterPro" id="IPR014710">
    <property type="entry name" value="RmlC-like_jellyroll"/>
</dbReference>
<dbReference type="InterPro" id="IPR018060">
    <property type="entry name" value="HTH_AraC"/>
</dbReference>
<sequence>MVRKMNQDQLKELEPHGSALFPLRVHEFISDPTVAERVALHWHPECELLVVTVGAALLHLNGASYQIKKGDIAIIQPDQLHAMTAEVGAPFGFFAVVFDPVFLQSAVPDSIQQQYLAEPLRVPTLLPLTSHLTADLYQNLLNIRALYYQQPAAFMLQIKGYLFLAWANLVQLADHTHSQPLTGGVAVDETKAVIAYIQQHYSQPLTLTILASHFNLSKSHLCRMFKQTTKMALTDYINATRIGQSTILLQNTDDAIGTIAGLVGFNNISYFNKIFQRRMRLTPSAYRQTIRSTTEN</sequence>
<reference evidence="6" key="1">
    <citation type="journal article" date="2019" name="Int. J. Syst. Evol. Microbiol.">
        <title>The Global Catalogue of Microorganisms (GCM) 10K type strain sequencing project: providing services to taxonomists for standard genome sequencing and annotation.</title>
        <authorList>
            <consortium name="The Broad Institute Genomics Platform"/>
            <consortium name="The Broad Institute Genome Sequencing Center for Infectious Disease"/>
            <person name="Wu L."/>
            <person name="Ma J."/>
        </authorList>
    </citation>
    <scope>NUCLEOTIDE SEQUENCE [LARGE SCALE GENOMIC DNA]</scope>
    <source>
        <strain evidence="6">CCM 8937</strain>
    </source>
</reference>
<proteinExistence type="predicted"/>
<evidence type="ECO:0000259" key="4">
    <source>
        <dbReference type="PROSITE" id="PS01124"/>
    </source>
</evidence>
<dbReference type="SUPFAM" id="SSF46689">
    <property type="entry name" value="Homeodomain-like"/>
    <property type="match status" value="2"/>
</dbReference>
<keyword evidence="2" id="KW-0238">DNA-binding</keyword>
<dbReference type="Pfam" id="PF02311">
    <property type="entry name" value="AraC_binding"/>
    <property type="match status" value="1"/>
</dbReference>
<dbReference type="Proteomes" id="UP001597191">
    <property type="component" value="Unassembled WGS sequence"/>
</dbReference>
<dbReference type="InterPro" id="IPR009057">
    <property type="entry name" value="Homeodomain-like_sf"/>
</dbReference>
<dbReference type="PROSITE" id="PS01124">
    <property type="entry name" value="HTH_ARAC_FAMILY_2"/>
    <property type="match status" value="1"/>
</dbReference>
<dbReference type="SUPFAM" id="SSF51215">
    <property type="entry name" value="Regulatory protein AraC"/>
    <property type="match status" value="1"/>
</dbReference>
<evidence type="ECO:0000313" key="5">
    <source>
        <dbReference type="EMBL" id="MFD1411545.1"/>
    </source>
</evidence>
<keyword evidence="3" id="KW-0804">Transcription</keyword>
<evidence type="ECO:0000256" key="1">
    <source>
        <dbReference type="ARBA" id="ARBA00023015"/>
    </source>
</evidence>
<dbReference type="PANTHER" id="PTHR43280:SF28">
    <property type="entry name" value="HTH-TYPE TRANSCRIPTIONAL ACTIVATOR RHAS"/>
    <property type="match status" value="1"/>
</dbReference>
<dbReference type="Pfam" id="PF12833">
    <property type="entry name" value="HTH_18"/>
    <property type="match status" value="1"/>
</dbReference>
<dbReference type="PANTHER" id="PTHR43280">
    <property type="entry name" value="ARAC-FAMILY TRANSCRIPTIONAL REGULATOR"/>
    <property type="match status" value="1"/>
</dbReference>
<evidence type="ECO:0000256" key="2">
    <source>
        <dbReference type="ARBA" id="ARBA00023125"/>
    </source>
</evidence>
<comment type="caution">
    <text evidence="5">The sequence shown here is derived from an EMBL/GenBank/DDBJ whole genome shotgun (WGS) entry which is preliminary data.</text>
</comment>
<dbReference type="Gene3D" id="1.10.10.60">
    <property type="entry name" value="Homeodomain-like"/>
    <property type="match status" value="2"/>
</dbReference>
<dbReference type="EMBL" id="JBHTOH010000080">
    <property type="protein sequence ID" value="MFD1411545.1"/>
    <property type="molecule type" value="Genomic_DNA"/>
</dbReference>
<dbReference type="SMART" id="SM00342">
    <property type="entry name" value="HTH_ARAC"/>
    <property type="match status" value="1"/>
</dbReference>
<dbReference type="InterPro" id="IPR037923">
    <property type="entry name" value="HTH-like"/>
</dbReference>
<keyword evidence="6" id="KW-1185">Reference proteome</keyword>
<dbReference type="Gene3D" id="2.60.120.10">
    <property type="entry name" value="Jelly Rolls"/>
    <property type="match status" value="1"/>
</dbReference>
<protein>
    <submittedName>
        <fullName evidence="5">AraC family transcriptional regulator</fullName>
    </submittedName>
</protein>
<keyword evidence="1" id="KW-0805">Transcription regulation</keyword>